<name>A0A7T8GVH3_CALRO</name>
<dbReference type="Proteomes" id="UP000595437">
    <property type="component" value="Chromosome 13"/>
</dbReference>
<evidence type="ECO:0000313" key="2">
    <source>
        <dbReference type="Proteomes" id="UP000595437"/>
    </source>
</evidence>
<protein>
    <submittedName>
        <fullName evidence="1">Neighbor of COX4</fullName>
    </submittedName>
</protein>
<keyword evidence="2" id="KW-1185">Reference proteome</keyword>
<sequence>HCPHPGLLVTVDNTRLSSDMKRGKDALILRISEANGKWRLCDAEDDVLLEDGGSECAAQLLSSKAHKTHLVDFDNHLDDITQDYANLSFNESVNDFMGRISKDD</sequence>
<dbReference type="InterPro" id="IPR005366">
    <property type="entry name" value="EMC8/9"/>
</dbReference>
<feature type="non-terminal residue" evidence="1">
    <location>
        <position position="1"/>
    </location>
</feature>
<dbReference type="GO" id="GO:0072546">
    <property type="term" value="C:EMC complex"/>
    <property type="evidence" value="ECO:0007669"/>
    <property type="project" value="InterPro"/>
</dbReference>
<gene>
    <name evidence="1" type="ORF">FKW44_019158</name>
</gene>
<proteinExistence type="predicted"/>
<reference evidence="2" key="1">
    <citation type="submission" date="2021-01" db="EMBL/GenBank/DDBJ databases">
        <title>Caligus Genome Assembly.</title>
        <authorList>
            <person name="Gallardo-Escarate C."/>
        </authorList>
    </citation>
    <scope>NUCLEOTIDE SEQUENCE [LARGE SCALE GENOMIC DNA]</scope>
</reference>
<dbReference type="OrthoDB" id="194468at2759"/>
<dbReference type="PANTHER" id="PTHR12941:SF10">
    <property type="entry name" value="ER MEMBRANE PROTEIN COMPLEX SUBUNIT 8_9 HOMOLOG"/>
    <property type="match status" value="1"/>
</dbReference>
<dbReference type="PANTHER" id="PTHR12941">
    <property type="entry name" value="ER MEMBRANE PROTEIN COMPLEX"/>
    <property type="match status" value="1"/>
</dbReference>
<evidence type="ECO:0000313" key="1">
    <source>
        <dbReference type="EMBL" id="QQP38553.1"/>
    </source>
</evidence>
<accession>A0A7T8GVH3</accession>
<dbReference type="Pfam" id="PF03665">
    <property type="entry name" value="UPF0172"/>
    <property type="match status" value="1"/>
</dbReference>
<dbReference type="EMBL" id="CP045902">
    <property type="protein sequence ID" value="QQP38553.1"/>
    <property type="molecule type" value="Genomic_DNA"/>
</dbReference>
<organism evidence="1 2">
    <name type="scientific">Caligus rogercresseyi</name>
    <name type="common">Sea louse</name>
    <dbReference type="NCBI Taxonomy" id="217165"/>
    <lineage>
        <taxon>Eukaryota</taxon>
        <taxon>Metazoa</taxon>
        <taxon>Ecdysozoa</taxon>
        <taxon>Arthropoda</taxon>
        <taxon>Crustacea</taxon>
        <taxon>Multicrustacea</taxon>
        <taxon>Hexanauplia</taxon>
        <taxon>Copepoda</taxon>
        <taxon>Siphonostomatoida</taxon>
        <taxon>Caligidae</taxon>
        <taxon>Caligus</taxon>
    </lineage>
</organism>
<dbReference type="AlphaFoldDB" id="A0A7T8GVH3"/>